<dbReference type="Proteomes" id="UP000256424">
    <property type="component" value="Unassembled WGS sequence"/>
</dbReference>
<keyword evidence="4 12" id="KW-0285">Flavoprotein</keyword>
<evidence type="ECO:0000256" key="4">
    <source>
        <dbReference type="ARBA" id="ARBA00022630"/>
    </source>
</evidence>
<evidence type="ECO:0000256" key="7">
    <source>
        <dbReference type="ARBA" id="ARBA00022857"/>
    </source>
</evidence>
<evidence type="ECO:0000256" key="14">
    <source>
        <dbReference type="PIRSR" id="PIRSR006621-2"/>
    </source>
</evidence>
<dbReference type="Gene3D" id="3.20.20.70">
    <property type="entry name" value="Aldolase class I"/>
    <property type="match status" value="1"/>
</dbReference>
<evidence type="ECO:0000256" key="1">
    <source>
        <dbReference type="ARBA" id="ARBA00001917"/>
    </source>
</evidence>
<feature type="binding site" evidence="14">
    <location>
        <position position="161"/>
    </location>
    <ligand>
        <name>FMN</name>
        <dbReference type="ChEBI" id="CHEBI:58210"/>
    </ligand>
</feature>
<dbReference type="PROSITE" id="PS01136">
    <property type="entry name" value="UPF0034"/>
    <property type="match status" value="1"/>
</dbReference>
<feature type="binding site" evidence="14">
    <location>
        <position position="133"/>
    </location>
    <ligand>
        <name>FMN</name>
        <dbReference type="ChEBI" id="CHEBI:58210"/>
    </ligand>
</feature>
<proteinExistence type="inferred from homology"/>
<sequence>MPLLILAPLAGYSDVPFRKIVKDIGVDITVSEMISAHALVYNNTKTLKMSLKNSNELPFALQIAGSQESILQKAVEHINMLDWVDIIDFNCGCPAPKVANHGNGSALLKDLPKFVSLLQSIQKYSQKHIHTVKVRLGFDKKIPVELAHAINESGVDYCVVHARTKVDSYKKERIDYESLARMKEILRIPLIANGEIDSLEAYEHVMRITNADGAMIGRAALKSPWIFWQIRSRTQQLPQILKRTLVLNHLDSMFEFYGEKGVIMFRKNLHTYAKGHKDSNKYKDFVNSEKDYYKIRESIEYFFA</sequence>
<dbReference type="SUPFAM" id="SSF51395">
    <property type="entry name" value="FMN-linked oxidoreductases"/>
    <property type="match status" value="1"/>
</dbReference>
<protein>
    <recommendedName>
        <fullName evidence="12">tRNA-dihydrouridine synthase</fullName>
        <ecNumber evidence="12">1.3.1.-</ecNumber>
    </recommendedName>
</protein>
<dbReference type="PANTHER" id="PTHR45846:SF1">
    <property type="entry name" value="TRNA-DIHYDROURIDINE(47) SYNTHASE [NAD(P)(+)]-LIKE"/>
    <property type="match status" value="1"/>
</dbReference>
<evidence type="ECO:0000256" key="3">
    <source>
        <dbReference type="ARBA" id="ARBA00022555"/>
    </source>
</evidence>
<keyword evidence="9 12" id="KW-0560">Oxidoreductase</keyword>
<evidence type="ECO:0000256" key="8">
    <source>
        <dbReference type="ARBA" id="ARBA00022884"/>
    </source>
</evidence>
<evidence type="ECO:0000256" key="13">
    <source>
        <dbReference type="PIRSR" id="PIRSR006621-1"/>
    </source>
</evidence>
<dbReference type="InterPro" id="IPR013785">
    <property type="entry name" value="Aldolase_TIM"/>
</dbReference>
<gene>
    <name evidence="16" type="ORF">CQA66_05910</name>
</gene>
<dbReference type="CDD" id="cd02801">
    <property type="entry name" value="DUS_like_FMN"/>
    <property type="match status" value="1"/>
</dbReference>
<dbReference type="InterPro" id="IPR035587">
    <property type="entry name" value="DUS-like_FMN-bd"/>
</dbReference>
<evidence type="ECO:0000259" key="15">
    <source>
        <dbReference type="Pfam" id="PF01207"/>
    </source>
</evidence>
<accession>A0A3D8J375</accession>
<keyword evidence="14" id="KW-0547">Nucleotide-binding</keyword>
<comment type="similarity">
    <text evidence="12">Belongs to the dus family.</text>
</comment>
<keyword evidence="5 12" id="KW-0288">FMN</keyword>
<dbReference type="Pfam" id="PF01207">
    <property type="entry name" value="Dus"/>
    <property type="match status" value="1"/>
</dbReference>
<evidence type="ECO:0000256" key="9">
    <source>
        <dbReference type="ARBA" id="ARBA00023002"/>
    </source>
</evidence>
<dbReference type="GO" id="GO:0000049">
    <property type="term" value="F:tRNA binding"/>
    <property type="evidence" value="ECO:0007669"/>
    <property type="project" value="UniProtKB-KW"/>
</dbReference>
<dbReference type="GO" id="GO:0050660">
    <property type="term" value="F:flavin adenine dinucleotide binding"/>
    <property type="evidence" value="ECO:0007669"/>
    <property type="project" value="InterPro"/>
</dbReference>
<feature type="domain" description="DUS-like FMN-binding" evidence="15">
    <location>
        <begin position="5"/>
        <end position="290"/>
    </location>
</feature>
<evidence type="ECO:0000313" key="16">
    <source>
        <dbReference type="EMBL" id="RDU71676.1"/>
    </source>
</evidence>
<dbReference type="PIRSF" id="PIRSF006621">
    <property type="entry name" value="Dus"/>
    <property type="match status" value="1"/>
</dbReference>
<dbReference type="InterPro" id="IPR024036">
    <property type="entry name" value="tRNA-dHydroUridine_Synthase_C"/>
</dbReference>
<keyword evidence="7" id="KW-0521">NADP</keyword>
<dbReference type="EC" id="1.3.1.-" evidence="12"/>
<dbReference type="PANTHER" id="PTHR45846">
    <property type="entry name" value="TRNA-DIHYDROURIDINE(47) SYNTHASE [NAD(P)(+)]-LIKE"/>
    <property type="match status" value="1"/>
</dbReference>
<feature type="binding site" evidence="14">
    <location>
        <begin position="217"/>
        <end position="218"/>
    </location>
    <ligand>
        <name>FMN</name>
        <dbReference type="ChEBI" id="CHEBI:58210"/>
    </ligand>
</feature>
<reference evidence="16 17" key="1">
    <citation type="submission" date="2018-04" db="EMBL/GenBank/DDBJ databases">
        <title>Novel Campyloabacter and Helicobacter Species and Strains.</title>
        <authorList>
            <person name="Mannion A.J."/>
            <person name="Shen Z."/>
            <person name="Fox J.G."/>
        </authorList>
    </citation>
    <scope>NUCLEOTIDE SEQUENCE [LARGE SCALE GENOMIC DNA]</scope>
    <source>
        <strain evidence="16 17">MIT 97-5075</strain>
    </source>
</reference>
<dbReference type="EMBL" id="NXLW01000010">
    <property type="protein sequence ID" value="RDU71676.1"/>
    <property type="molecule type" value="Genomic_DNA"/>
</dbReference>
<dbReference type="OrthoDB" id="9764501at2"/>
<evidence type="ECO:0000313" key="17">
    <source>
        <dbReference type="Proteomes" id="UP000256424"/>
    </source>
</evidence>
<evidence type="ECO:0000256" key="11">
    <source>
        <dbReference type="ARBA" id="ARBA00048802"/>
    </source>
</evidence>
<feature type="binding site" evidence="14">
    <location>
        <position position="62"/>
    </location>
    <ligand>
        <name>FMN</name>
        <dbReference type="ChEBI" id="CHEBI:58210"/>
    </ligand>
</feature>
<evidence type="ECO:0000256" key="2">
    <source>
        <dbReference type="ARBA" id="ARBA00002790"/>
    </source>
</evidence>
<dbReference type="GO" id="GO:0017150">
    <property type="term" value="F:tRNA dihydrouridine synthase activity"/>
    <property type="evidence" value="ECO:0007669"/>
    <property type="project" value="InterPro"/>
</dbReference>
<dbReference type="InterPro" id="IPR001269">
    <property type="entry name" value="DUS_fam"/>
</dbReference>
<keyword evidence="6 12" id="KW-0819">tRNA processing</keyword>
<evidence type="ECO:0000256" key="12">
    <source>
        <dbReference type="PIRNR" id="PIRNR006621"/>
    </source>
</evidence>
<comment type="catalytic activity">
    <reaction evidence="11">
        <text>a 5,6-dihydrouridine in tRNA + NAD(+) = a uridine in tRNA + NADH + H(+)</text>
        <dbReference type="Rhea" id="RHEA:54452"/>
        <dbReference type="Rhea" id="RHEA-COMP:13339"/>
        <dbReference type="Rhea" id="RHEA-COMP:13887"/>
        <dbReference type="ChEBI" id="CHEBI:15378"/>
        <dbReference type="ChEBI" id="CHEBI:57540"/>
        <dbReference type="ChEBI" id="CHEBI:57945"/>
        <dbReference type="ChEBI" id="CHEBI:65315"/>
        <dbReference type="ChEBI" id="CHEBI:74443"/>
    </reaction>
</comment>
<keyword evidence="17" id="KW-1185">Reference proteome</keyword>
<comment type="function">
    <text evidence="2 12">Catalyzes the synthesis of 5,6-dihydrouridine (D), a modified base found in the D-loop of most tRNAs, via the reduction of the C5-C6 double bond in target uridines.</text>
</comment>
<comment type="catalytic activity">
    <reaction evidence="10">
        <text>a 5,6-dihydrouridine in tRNA + NADP(+) = a uridine in tRNA + NADPH + H(+)</text>
        <dbReference type="Rhea" id="RHEA:23624"/>
        <dbReference type="Rhea" id="RHEA-COMP:13339"/>
        <dbReference type="Rhea" id="RHEA-COMP:13887"/>
        <dbReference type="ChEBI" id="CHEBI:15378"/>
        <dbReference type="ChEBI" id="CHEBI:57783"/>
        <dbReference type="ChEBI" id="CHEBI:58349"/>
        <dbReference type="ChEBI" id="CHEBI:65315"/>
        <dbReference type="ChEBI" id="CHEBI:74443"/>
    </reaction>
</comment>
<comment type="caution">
    <text evidence="16">The sequence shown here is derived from an EMBL/GenBank/DDBJ whole genome shotgun (WGS) entry which is preliminary data.</text>
</comment>
<evidence type="ECO:0000256" key="10">
    <source>
        <dbReference type="ARBA" id="ARBA00048205"/>
    </source>
</evidence>
<keyword evidence="8" id="KW-0694">RNA-binding</keyword>
<feature type="active site" description="Proton donor" evidence="13">
    <location>
        <position position="93"/>
    </location>
</feature>
<dbReference type="AlphaFoldDB" id="A0A3D8J375"/>
<evidence type="ECO:0000256" key="5">
    <source>
        <dbReference type="ARBA" id="ARBA00022643"/>
    </source>
</evidence>
<keyword evidence="3" id="KW-0820">tRNA-binding</keyword>
<comment type="cofactor">
    <cofactor evidence="1 12 14">
        <name>FMN</name>
        <dbReference type="ChEBI" id="CHEBI:58210"/>
    </cofactor>
</comment>
<evidence type="ECO:0000256" key="6">
    <source>
        <dbReference type="ARBA" id="ARBA00022694"/>
    </source>
</evidence>
<dbReference type="Gene3D" id="1.10.1200.80">
    <property type="entry name" value="Putative flavin oxidoreducatase, domain 2"/>
    <property type="match status" value="1"/>
</dbReference>
<organism evidence="16 17">
    <name type="scientific">Helicobacter aurati</name>
    <dbReference type="NCBI Taxonomy" id="137778"/>
    <lineage>
        <taxon>Bacteria</taxon>
        <taxon>Pseudomonadati</taxon>
        <taxon>Campylobacterota</taxon>
        <taxon>Epsilonproteobacteria</taxon>
        <taxon>Campylobacterales</taxon>
        <taxon>Helicobacteraceae</taxon>
        <taxon>Helicobacter</taxon>
    </lineage>
</organism>
<dbReference type="InterPro" id="IPR018517">
    <property type="entry name" value="tRNA_hU_synthase_CS"/>
</dbReference>
<name>A0A3D8J375_9HELI</name>